<accession>A0ACC3DLA6</accession>
<organism evidence="1 2">
    <name type="scientific">Coniosporium uncinatum</name>
    <dbReference type="NCBI Taxonomy" id="93489"/>
    <lineage>
        <taxon>Eukaryota</taxon>
        <taxon>Fungi</taxon>
        <taxon>Dikarya</taxon>
        <taxon>Ascomycota</taxon>
        <taxon>Pezizomycotina</taxon>
        <taxon>Dothideomycetes</taxon>
        <taxon>Dothideomycetes incertae sedis</taxon>
        <taxon>Coniosporium</taxon>
    </lineage>
</organism>
<evidence type="ECO:0000313" key="1">
    <source>
        <dbReference type="EMBL" id="KAK3077283.1"/>
    </source>
</evidence>
<keyword evidence="2" id="KW-1185">Reference proteome</keyword>
<dbReference type="Proteomes" id="UP001186974">
    <property type="component" value="Unassembled WGS sequence"/>
</dbReference>
<proteinExistence type="predicted"/>
<name>A0ACC3DLA6_9PEZI</name>
<feature type="non-terminal residue" evidence="1">
    <location>
        <position position="1"/>
    </location>
</feature>
<gene>
    <name evidence="1" type="ORF">LTS18_010737</name>
</gene>
<evidence type="ECO:0000313" key="2">
    <source>
        <dbReference type="Proteomes" id="UP001186974"/>
    </source>
</evidence>
<dbReference type="EMBL" id="JAWDJW010003023">
    <property type="protein sequence ID" value="KAK3077283.1"/>
    <property type="molecule type" value="Genomic_DNA"/>
</dbReference>
<sequence length="142" mass="15428">LLRHEWNDHHFRLHGTALSMHPTSSPTSIPLDTLNIDEYAIACSSLASNSKLAAKLKALRIASGAGKKEGANGAAFSFQLVPAGKDGEEQGVVRRAVAGGKTHHFAVRSRDERIDWMRELMLAKALQAKREGFEVEVNGNAI</sequence>
<protein>
    <submittedName>
        <fullName evidence="1">Uncharacterized protein</fullName>
    </submittedName>
</protein>
<comment type="caution">
    <text evidence="1">The sequence shown here is derived from an EMBL/GenBank/DDBJ whole genome shotgun (WGS) entry which is preliminary data.</text>
</comment>
<reference evidence="1" key="1">
    <citation type="submission" date="2024-09" db="EMBL/GenBank/DDBJ databases">
        <title>Black Yeasts Isolated from many extreme environments.</title>
        <authorList>
            <person name="Coleine C."/>
            <person name="Stajich J.E."/>
            <person name="Selbmann L."/>
        </authorList>
    </citation>
    <scope>NUCLEOTIDE SEQUENCE</scope>
    <source>
        <strain evidence="1">CCFEE 5737</strain>
    </source>
</reference>